<comment type="caution">
    <text evidence="3">The sequence shown here is derived from an EMBL/GenBank/DDBJ whole genome shotgun (WGS) entry which is preliminary data.</text>
</comment>
<accession>A0A4V5ZNM4</accession>
<evidence type="ECO:0000313" key="3">
    <source>
        <dbReference type="EMBL" id="TKR25473.1"/>
    </source>
</evidence>
<organism evidence="3 4">
    <name type="scientific">Natronomonas salsuginis</name>
    <dbReference type="NCBI Taxonomy" id="2217661"/>
    <lineage>
        <taxon>Archaea</taxon>
        <taxon>Methanobacteriati</taxon>
        <taxon>Methanobacteriota</taxon>
        <taxon>Stenosarchaea group</taxon>
        <taxon>Halobacteria</taxon>
        <taxon>Halobacteriales</taxon>
        <taxon>Natronomonadaceae</taxon>
        <taxon>Natronomonas</taxon>
    </lineage>
</organism>
<dbReference type="InterPro" id="IPR014495">
    <property type="entry name" value="UCP018671"/>
</dbReference>
<dbReference type="Pfam" id="PF07760">
    <property type="entry name" value="DUF1616"/>
    <property type="match status" value="1"/>
</dbReference>
<keyword evidence="1" id="KW-0812">Transmembrane</keyword>
<keyword evidence="1" id="KW-1133">Transmembrane helix</keyword>
<gene>
    <name evidence="3" type="ORF">DM868_08595</name>
</gene>
<dbReference type="OrthoDB" id="82282at2157"/>
<dbReference type="Proteomes" id="UP000308037">
    <property type="component" value="Unassembled WGS sequence"/>
</dbReference>
<evidence type="ECO:0000259" key="2">
    <source>
        <dbReference type="Pfam" id="PF07760"/>
    </source>
</evidence>
<feature type="transmembrane region" description="Helical" evidence="1">
    <location>
        <begin position="50"/>
        <end position="72"/>
    </location>
</feature>
<proteinExistence type="predicted"/>
<dbReference type="PIRSF" id="PIRSF018671">
    <property type="entry name" value="UCP018671"/>
    <property type="match status" value="1"/>
</dbReference>
<dbReference type="InterPro" id="IPR011674">
    <property type="entry name" value="DUF1616"/>
</dbReference>
<evidence type="ECO:0000313" key="4">
    <source>
        <dbReference type="Proteomes" id="UP000308037"/>
    </source>
</evidence>
<keyword evidence="1" id="KW-0472">Membrane</keyword>
<feature type="transmembrane region" description="Helical" evidence="1">
    <location>
        <begin position="21"/>
        <end position="44"/>
    </location>
</feature>
<feature type="transmembrane region" description="Helical" evidence="1">
    <location>
        <begin position="130"/>
        <end position="150"/>
    </location>
</feature>
<keyword evidence="4" id="KW-1185">Reference proteome</keyword>
<evidence type="ECO:0000256" key="1">
    <source>
        <dbReference type="SAM" id="Phobius"/>
    </source>
</evidence>
<feature type="transmembrane region" description="Helical" evidence="1">
    <location>
        <begin position="186"/>
        <end position="208"/>
    </location>
</feature>
<dbReference type="EMBL" id="QKNX01000003">
    <property type="protein sequence ID" value="TKR25473.1"/>
    <property type="molecule type" value="Genomic_DNA"/>
</dbReference>
<dbReference type="AlphaFoldDB" id="A0A4V5ZNM4"/>
<dbReference type="RefSeq" id="WP_137276472.1">
    <property type="nucleotide sequence ID" value="NZ_QKNX01000003.1"/>
</dbReference>
<name>A0A4V5ZNM4_9EURY</name>
<reference evidence="3 4" key="1">
    <citation type="submission" date="2019-04" db="EMBL/GenBank/DDBJ databases">
        <title>Natronomonas sp. F20-122 a newhaloarchaeon isolated from a saline saltern of Isla Bacuta, Huelva, Spain.</title>
        <authorList>
            <person name="Duran-Viseras A."/>
            <person name="Sanchez-Porro C."/>
            <person name="Ventosa A."/>
        </authorList>
    </citation>
    <scope>NUCLEOTIDE SEQUENCE [LARGE SCALE GENOMIC DNA]</scope>
    <source>
        <strain evidence="3 4">F20-122</strain>
    </source>
</reference>
<sequence>MGDDTGRDRSLRLLLPSQIRTLPADLAAVLILVLATNLAVLLPFVNRTPLRIAFGLPFLLFLPGYAFIAALFPEQGSAPGHSGEDTERAANLGGRGIDGVERVALSMGLSIAIVPSVGLVLNFTPFGIRLVPVLVGVSAITVGFVALAAARRKALPEAERFRVPYEEWLEAGRAEIFEPETRLDGLLNVALACSIVLAVGVVGFAIMVPPDGESFTEFYLLGEDDDGELVIDNYPEEFVVGESQSVVVGIGNHENQPMDYTIVVQLQEVEISGNETTVVERRELDRFDSPSIADNETWQTEHDITPTMTGEDLRVQYLLYRDSVPGTPTVENAYRDNHLWVDVSEV</sequence>
<protein>
    <submittedName>
        <fullName evidence="3">DUF1616 domain-containing protein</fullName>
    </submittedName>
</protein>
<feature type="domain" description="DUF1616" evidence="2">
    <location>
        <begin position="29"/>
        <end position="342"/>
    </location>
</feature>